<evidence type="ECO:0000313" key="1">
    <source>
        <dbReference type="EMBL" id="QEF96640.1"/>
    </source>
</evidence>
<protein>
    <submittedName>
        <fullName evidence="1">Uncharacterized protein</fullName>
    </submittedName>
</protein>
<sequence>MCFASMWQTHLPGFGVDTRRILNHDMAPLSLKQIARKTLIAACQMPRSVLGRGAEGEWPPS</sequence>
<proteinExistence type="predicted"/>
<dbReference type="Proteomes" id="UP000321353">
    <property type="component" value="Chromosome"/>
</dbReference>
<name>A0A5B9M9C8_9BACT</name>
<accession>A0A5B9M9C8</accession>
<dbReference type="KEGG" id="smam:Mal15_06680"/>
<dbReference type="AlphaFoldDB" id="A0A5B9M9C8"/>
<gene>
    <name evidence="1" type="ORF">Mal15_06680</name>
</gene>
<keyword evidence="2" id="KW-1185">Reference proteome</keyword>
<evidence type="ECO:0000313" key="2">
    <source>
        <dbReference type="Proteomes" id="UP000321353"/>
    </source>
</evidence>
<reference evidence="1 2" key="1">
    <citation type="submission" date="2019-02" db="EMBL/GenBank/DDBJ databases">
        <title>Planctomycetal bacteria perform biofilm scaping via a novel small molecule.</title>
        <authorList>
            <person name="Jeske O."/>
            <person name="Boedeker C."/>
            <person name="Wiegand S."/>
            <person name="Breitling P."/>
            <person name="Kallscheuer N."/>
            <person name="Jogler M."/>
            <person name="Rohde M."/>
            <person name="Petersen J."/>
            <person name="Medema M.H."/>
            <person name="Surup F."/>
            <person name="Jogler C."/>
        </authorList>
    </citation>
    <scope>NUCLEOTIDE SEQUENCE [LARGE SCALE GENOMIC DNA]</scope>
    <source>
        <strain evidence="1 2">Mal15</strain>
    </source>
</reference>
<organism evidence="1 2">
    <name type="scientific">Stieleria maiorica</name>
    <dbReference type="NCBI Taxonomy" id="2795974"/>
    <lineage>
        <taxon>Bacteria</taxon>
        <taxon>Pseudomonadati</taxon>
        <taxon>Planctomycetota</taxon>
        <taxon>Planctomycetia</taxon>
        <taxon>Pirellulales</taxon>
        <taxon>Pirellulaceae</taxon>
        <taxon>Stieleria</taxon>
    </lineage>
</organism>
<dbReference type="EMBL" id="CP036264">
    <property type="protein sequence ID" value="QEF96640.1"/>
    <property type="molecule type" value="Genomic_DNA"/>
</dbReference>